<keyword evidence="3" id="KW-1185">Reference proteome</keyword>
<accession>A0ABW3TPX7</accession>
<evidence type="ECO:0000313" key="2">
    <source>
        <dbReference type="EMBL" id="MFD1202522.1"/>
    </source>
</evidence>
<sequence length="122" mass="13560">MSEDTAPPQVDEASPIDYLAVQGGSEFRELRRKLRRFVFPLAAAFLAWFLLYVLLGAYAHDFMAIPLLGMNIGLWFGLLQFVSTFAITTAYVMYTNRKIDPLAESIRADLEAQAASHNGGEA</sequence>
<dbReference type="Pfam" id="PF04341">
    <property type="entry name" value="DUF485"/>
    <property type="match status" value="1"/>
</dbReference>
<dbReference type="Proteomes" id="UP001597181">
    <property type="component" value="Unassembled WGS sequence"/>
</dbReference>
<feature type="transmembrane region" description="Helical" evidence="1">
    <location>
        <begin position="72"/>
        <end position="94"/>
    </location>
</feature>
<keyword evidence="1" id="KW-1133">Transmembrane helix</keyword>
<proteinExistence type="predicted"/>
<keyword evidence="1" id="KW-0812">Transmembrane</keyword>
<gene>
    <name evidence="2" type="ORF">ACFQ3U_11520</name>
</gene>
<dbReference type="RefSeq" id="WP_343960492.1">
    <property type="nucleotide sequence ID" value="NZ_BAAAKZ010000008.1"/>
</dbReference>
<name>A0ABW3TPX7_9MICO</name>
<reference evidence="3" key="1">
    <citation type="journal article" date="2019" name="Int. J. Syst. Evol. Microbiol.">
        <title>The Global Catalogue of Microorganisms (GCM) 10K type strain sequencing project: providing services to taxonomists for standard genome sequencing and annotation.</title>
        <authorList>
            <consortium name="The Broad Institute Genomics Platform"/>
            <consortium name="The Broad Institute Genome Sequencing Center for Infectious Disease"/>
            <person name="Wu L."/>
            <person name="Ma J."/>
        </authorList>
    </citation>
    <scope>NUCLEOTIDE SEQUENCE [LARGE SCALE GENOMIC DNA]</scope>
    <source>
        <strain evidence="3">CCUG 50213</strain>
    </source>
</reference>
<keyword evidence="1" id="KW-0472">Membrane</keyword>
<dbReference type="PANTHER" id="PTHR38441">
    <property type="entry name" value="INTEGRAL MEMBRANE PROTEIN-RELATED"/>
    <property type="match status" value="1"/>
</dbReference>
<organism evidence="2 3">
    <name type="scientific">Leucobacter albus</name>
    <dbReference type="NCBI Taxonomy" id="272210"/>
    <lineage>
        <taxon>Bacteria</taxon>
        <taxon>Bacillati</taxon>
        <taxon>Actinomycetota</taxon>
        <taxon>Actinomycetes</taxon>
        <taxon>Micrococcales</taxon>
        <taxon>Microbacteriaceae</taxon>
        <taxon>Leucobacter</taxon>
    </lineage>
</organism>
<evidence type="ECO:0000256" key="1">
    <source>
        <dbReference type="SAM" id="Phobius"/>
    </source>
</evidence>
<feature type="transmembrane region" description="Helical" evidence="1">
    <location>
        <begin position="37"/>
        <end position="60"/>
    </location>
</feature>
<protein>
    <submittedName>
        <fullName evidence="2">DUF485 domain-containing protein</fullName>
    </submittedName>
</protein>
<comment type="caution">
    <text evidence="2">The sequence shown here is derived from an EMBL/GenBank/DDBJ whole genome shotgun (WGS) entry which is preliminary data.</text>
</comment>
<evidence type="ECO:0000313" key="3">
    <source>
        <dbReference type="Proteomes" id="UP001597181"/>
    </source>
</evidence>
<dbReference type="InterPro" id="IPR007436">
    <property type="entry name" value="DUF485"/>
</dbReference>
<dbReference type="EMBL" id="JBHTLY010000005">
    <property type="protein sequence ID" value="MFD1202522.1"/>
    <property type="molecule type" value="Genomic_DNA"/>
</dbReference>
<dbReference type="PANTHER" id="PTHR38441:SF1">
    <property type="entry name" value="MEMBRANE PROTEIN"/>
    <property type="match status" value="1"/>
</dbReference>